<feature type="non-terminal residue" evidence="1">
    <location>
        <position position="86"/>
    </location>
</feature>
<evidence type="ECO:0000313" key="1">
    <source>
        <dbReference type="EMBL" id="PLW04812.1"/>
    </source>
</evidence>
<protein>
    <submittedName>
        <fullName evidence="1">Uncharacterized protein</fullName>
    </submittedName>
</protein>
<accession>A0A2N5RV55</accession>
<proteinExistence type="predicted"/>
<organism evidence="1 2">
    <name type="scientific">Puccinia coronata f. sp. avenae</name>
    <dbReference type="NCBI Taxonomy" id="200324"/>
    <lineage>
        <taxon>Eukaryota</taxon>
        <taxon>Fungi</taxon>
        <taxon>Dikarya</taxon>
        <taxon>Basidiomycota</taxon>
        <taxon>Pucciniomycotina</taxon>
        <taxon>Pucciniomycetes</taxon>
        <taxon>Pucciniales</taxon>
        <taxon>Pucciniaceae</taxon>
        <taxon>Puccinia</taxon>
    </lineage>
</organism>
<dbReference type="Gene3D" id="1.10.275.10">
    <property type="entry name" value="Fumarase/aspartase (N-terminal domain)"/>
    <property type="match status" value="1"/>
</dbReference>
<gene>
    <name evidence="1" type="ORF">PCASD_25360</name>
</gene>
<dbReference type="Proteomes" id="UP000235392">
    <property type="component" value="Unassembled WGS sequence"/>
</dbReference>
<dbReference type="SUPFAM" id="SSF48557">
    <property type="entry name" value="L-aspartase-like"/>
    <property type="match status" value="1"/>
</dbReference>
<dbReference type="GO" id="GO:0003824">
    <property type="term" value="F:catalytic activity"/>
    <property type="evidence" value="ECO:0007669"/>
    <property type="project" value="InterPro"/>
</dbReference>
<dbReference type="AlphaFoldDB" id="A0A2N5RV55"/>
<evidence type="ECO:0000313" key="2">
    <source>
        <dbReference type="Proteomes" id="UP000235392"/>
    </source>
</evidence>
<dbReference type="InterPro" id="IPR008948">
    <property type="entry name" value="L-Aspartase-like"/>
</dbReference>
<reference evidence="1 2" key="1">
    <citation type="submission" date="2017-11" db="EMBL/GenBank/DDBJ databases">
        <title>De novo assembly and phasing of dikaryotic genomes from two isolates of Puccinia coronata f. sp. avenae, the causal agent of oat crown rust.</title>
        <authorList>
            <person name="Miller M.E."/>
            <person name="Zhang Y."/>
            <person name="Omidvar V."/>
            <person name="Sperschneider J."/>
            <person name="Schwessinger B."/>
            <person name="Raley C."/>
            <person name="Palmer J.M."/>
            <person name="Garnica D."/>
            <person name="Upadhyaya N."/>
            <person name="Rathjen J."/>
            <person name="Taylor J.M."/>
            <person name="Park R.F."/>
            <person name="Dodds P.N."/>
            <person name="Hirsch C.D."/>
            <person name="Kianian S.F."/>
            <person name="Figueroa M."/>
        </authorList>
    </citation>
    <scope>NUCLEOTIDE SEQUENCE [LARGE SCALE GENOMIC DNA]</scope>
    <source>
        <strain evidence="1">12SD80</strain>
    </source>
</reference>
<sequence length="86" mass="9246">MVPLRGSISASGDLMPVSFKTIFRFICLMQKLIYEQLSYVAAAICGHPAIRILDRSSADGHVQILPAAEALTKHGITPIILGPKEG</sequence>
<dbReference type="InterPro" id="IPR024083">
    <property type="entry name" value="Fumarase/histidase_N"/>
</dbReference>
<dbReference type="EMBL" id="PGCI01001460">
    <property type="protein sequence ID" value="PLW04812.1"/>
    <property type="molecule type" value="Genomic_DNA"/>
</dbReference>
<comment type="caution">
    <text evidence="1">The sequence shown here is derived from an EMBL/GenBank/DDBJ whole genome shotgun (WGS) entry which is preliminary data.</text>
</comment>
<name>A0A2N5RV55_9BASI</name>